<proteinExistence type="predicted"/>
<dbReference type="AlphaFoldDB" id="A0A2T4R364"/>
<dbReference type="InterPro" id="IPR024976">
    <property type="entry name" value="DUF3885"/>
</dbReference>
<evidence type="ECO:0000259" key="1">
    <source>
        <dbReference type="Pfam" id="PF13021"/>
    </source>
</evidence>
<name>A0A2T4R364_STAHY</name>
<sequence>MTIHLNQLKTQHLNFSKEKNAVHLDLSEGEYQFISGTDTLNDTYFSNVYRNAIDIFEEMFSNTDDVEMIHLVINYKKKYSKTRLIDKYTQSRKYIPHHIERYQNSENNPCCAFTYKISTKNIKYSSLIKAICNQDFPPLKPIINQGSHYSELYFVNKTKNMLYLLYDDRGLWLYFDDENDYHHFTHKYHALIDHLEDIL</sequence>
<dbReference type="EMBL" id="QXVO01000021">
    <property type="protein sequence ID" value="RIO45401.1"/>
    <property type="molecule type" value="Genomic_DNA"/>
</dbReference>
<accession>A0A2T4R364</accession>
<dbReference type="Proteomes" id="UP000285625">
    <property type="component" value="Unassembled WGS sequence"/>
</dbReference>
<gene>
    <name evidence="2" type="ORF">BUZ57_07560</name>
</gene>
<dbReference type="RefSeq" id="WP_107633612.1">
    <property type="nucleotide sequence ID" value="NZ_CP170216.1"/>
</dbReference>
<dbReference type="Pfam" id="PF13021">
    <property type="entry name" value="DUF3885"/>
    <property type="match status" value="1"/>
</dbReference>
<evidence type="ECO:0000313" key="3">
    <source>
        <dbReference type="Proteomes" id="UP000285625"/>
    </source>
</evidence>
<reference evidence="2 3" key="1">
    <citation type="journal article" date="2016" name="Front. Microbiol.">
        <title>Comprehensive Phylogenetic Analysis of Bovine Non-aureus Staphylococci Species Based on Whole-Genome Sequencing.</title>
        <authorList>
            <person name="Naushad S."/>
            <person name="Barkema H.W."/>
            <person name="Luby C."/>
            <person name="Condas L.A."/>
            <person name="Nobrega D.B."/>
            <person name="Carson D.A."/>
            <person name="De Buck J."/>
        </authorList>
    </citation>
    <scope>NUCLEOTIDE SEQUENCE [LARGE SCALE GENOMIC DNA]</scope>
    <source>
        <strain evidence="2 3">SNUC 5959</strain>
    </source>
</reference>
<feature type="domain" description="DUF3885" evidence="1">
    <location>
        <begin position="26"/>
        <end position="192"/>
    </location>
</feature>
<organism evidence="2 3">
    <name type="scientific">Staphylococcus hyicus</name>
    <dbReference type="NCBI Taxonomy" id="1284"/>
    <lineage>
        <taxon>Bacteria</taxon>
        <taxon>Bacillati</taxon>
        <taxon>Bacillota</taxon>
        <taxon>Bacilli</taxon>
        <taxon>Bacillales</taxon>
        <taxon>Staphylococcaceae</taxon>
        <taxon>Staphylococcus</taxon>
    </lineage>
</organism>
<comment type="caution">
    <text evidence="2">The sequence shown here is derived from an EMBL/GenBank/DDBJ whole genome shotgun (WGS) entry which is preliminary data.</text>
</comment>
<protein>
    <recommendedName>
        <fullName evidence="1">DUF3885 domain-containing protein</fullName>
    </recommendedName>
</protein>
<evidence type="ECO:0000313" key="2">
    <source>
        <dbReference type="EMBL" id="RIO45401.1"/>
    </source>
</evidence>
<dbReference type="STRING" id="1284.SHYC_11690"/>